<dbReference type="SUPFAM" id="SSF56112">
    <property type="entry name" value="Protein kinase-like (PK-like)"/>
    <property type="match status" value="1"/>
</dbReference>
<keyword evidence="4" id="KW-0418">Kinase</keyword>
<keyword evidence="5" id="KW-1185">Reference proteome</keyword>
<evidence type="ECO:0000259" key="3">
    <source>
        <dbReference type="Pfam" id="PF03109"/>
    </source>
</evidence>
<dbReference type="PANTHER" id="PTHR10566">
    <property type="entry name" value="CHAPERONE-ACTIVITY OF BC1 COMPLEX CABC1 -RELATED"/>
    <property type="match status" value="1"/>
</dbReference>
<sequence length="531" mass="59259">MKDSSPAGSSSRLRELLGVLRRHDVLHGLTPASLRSILEELGPTYVKLGQVMSMRSDILPREYCKELEKLRATVQPVPFHEIEEMIRQEYGSSVSQTFSEIDETPLGSASIAQVYRAVLKEDGQKVVVKVQRPGIHDTMQQDVKLMHKAVRLLNHMSAAAHAPLDFNAVIDEMWTVAQQEMNFLQEAEHMQEFVRLNQDIAYVTCPKVNRHLTTERILVMECIDGIPIDDTKRLTELGYDMDEIGTKLVENFSKQVLDDAFFHADPHPGNIRISGGKIVFLDFGMVGRISRHDQQLFRSMFQAVAEHDVHMLEEGLLTIGTAHRHIDHSRLYDALDELLRKYGDASLSELDLGKMLQEILQLATSFDISIPSSVTMLARGILTLEGVIAKCCPNVSLVDIIKTHLAGEFTEQLDIKKELLHTGKALYGSLRSGIRLPAYLASALKTYSKGHTKLNLEIVGSEEPLEKLDGMVNKLVVCIIAASLLLGSSIICSTNMKPQVLGLPVLGLAGFFIAFILCLILVISIYRKTKR</sequence>
<dbReference type="CDD" id="cd05121">
    <property type="entry name" value="ABC1_ADCK3-like"/>
    <property type="match status" value="1"/>
</dbReference>
<keyword evidence="2" id="KW-0812">Transmembrane</keyword>
<evidence type="ECO:0000313" key="4">
    <source>
        <dbReference type="EMBL" id="QNO16891.1"/>
    </source>
</evidence>
<keyword evidence="4" id="KW-0808">Transferase</keyword>
<evidence type="ECO:0000313" key="5">
    <source>
        <dbReference type="Proteomes" id="UP000516046"/>
    </source>
</evidence>
<name>A0A7G9WDX9_9FIRM</name>
<keyword evidence="2" id="KW-1133">Transmembrane helix</keyword>
<dbReference type="Proteomes" id="UP000516046">
    <property type="component" value="Chromosome"/>
</dbReference>
<evidence type="ECO:0000256" key="1">
    <source>
        <dbReference type="ARBA" id="ARBA00009670"/>
    </source>
</evidence>
<dbReference type="InterPro" id="IPR004147">
    <property type="entry name" value="ABC1_dom"/>
</dbReference>
<dbReference type="KEGG" id="caml:H6X83_07870"/>
<gene>
    <name evidence="4" type="ORF">H6X83_07870</name>
</gene>
<feature type="domain" description="ABC1 atypical kinase-like" evidence="3">
    <location>
        <begin position="70"/>
        <end position="312"/>
    </location>
</feature>
<dbReference type="RefSeq" id="WP_212505958.1">
    <property type="nucleotide sequence ID" value="NZ_CP060696.1"/>
</dbReference>
<proteinExistence type="inferred from homology"/>
<accession>A0A7G9WDX9</accession>
<organism evidence="4 5">
    <name type="scientific">Caproicibacterium amylolyticum</name>
    <dbReference type="NCBI Taxonomy" id="2766537"/>
    <lineage>
        <taxon>Bacteria</taxon>
        <taxon>Bacillati</taxon>
        <taxon>Bacillota</taxon>
        <taxon>Clostridia</taxon>
        <taxon>Eubacteriales</taxon>
        <taxon>Oscillospiraceae</taxon>
        <taxon>Caproicibacterium</taxon>
    </lineage>
</organism>
<dbReference type="PANTHER" id="PTHR10566:SF113">
    <property type="entry name" value="PROTEIN ACTIVITY OF BC1 COMPLEX KINASE 7, CHLOROPLASTIC"/>
    <property type="match status" value="1"/>
</dbReference>
<dbReference type="Pfam" id="PF03109">
    <property type="entry name" value="ABC1"/>
    <property type="match status" value="1"/>
</dbReference>
<dbReference type="GO" id="GO:0016301">
    <property type="term" value="F:kinase activity"/>
    <property type="evidence" value="ECO:0007669"/>
    <property type="project" value="UniProtKB-KW"/>
</dbReference>
<reference evidence="4 5" key="1">
    <citation type="submission" date="2020-08" db="EMBL/GenBank/DDBJ databases">
        <authorList>
            <person name="Ren C."/>
            <person name="Gu Y."/>
            <person name="Xu Y."/>
        </authorList>
    </citation>
    <scope>NUCLEOTIDE SEQUENCE [LARGE SCALE GENOMIC DNA]</scope>
    <source>
        <strain evidence="4 5">LBM18003</strain>
    </source>
</reference>
<dbReference type="AlphaFoldDB" id="A0A7G9WDX9"/>
<comment type="similarity">
    <text evidence="1">Belongs to the protein kinase superfamily. ADCK protein kinase family.</text>
</comment>
<protein>
    <submittedName>
        <fullName evidence="4">AarF/ABC1/UbiB kinase family protein</fullName>
    </submittedName>
</protein>
<evidence type="ECO:0000256" key="2">
    <source>
        <dbReference type="SAM" id="Phobius"/>
    </source>
</evidence>
<keyword evidence="2" id="KW-0472">Membrane</keyword>
<dbReference type="InterPro" id="IPR011009">
    <property type="entry name" value="Kinase-like_dom_sf"/>
</dbReference>
<feature type="transmembrane region" description="Helical" evidence="2">
    <location>
        <begin position="502"/>
        <end position="526"/>
    </location>
</feature>
<dbReference type="EMBL" id="CP060696">
    <property type="protein sequence ID" value="QNO16891.1"/>
    <property type="molecule type" value="Genomic_DNA"/>
</dbReference>
<dbReference type="InterPro" id="IPR050154">
    <property type="entry name" value="UbiB_kinase"/>
</dbReference>